<organism evidence="2 3">
    <name type="scientific">Celeribacter ethanolicus</name>
    <dbReference type="NCBI Taxonomy" id="1758178"/>
    <lineage>
        <taxon>Bacteria</taxon>
        <taxon>Pseudomonadati</taxon>
        <taxon>Pseudomonadota</taxon>
        <taxon>Alphaproteobacteria</taxon>
        <taxon>Rhodobacterales</taxon>
        <taxon>Roseobacteraceae</taxon>
        <taxon>Celeribacter</taxon>
    </lineage>
</organism>
<evidence type="ECO:0000259" key="1">
    <source>
        <dbReference type="Pfam" id="PF00578"/>
    </source>
</evidence>
<dbReference type="SUPFAM" id="SSF52833">
    <property type="entry name" value="Thioredoxin-like"/>
    <property type="match status" value="1"/>
</dbReference>
<evidence type="ECO:0000313" key="2">
    <source>
        <dbReference type="EMBL" id="ATG48125.1"/>
    </source>
</evidence>
<feature type="domain" description="Alkyl hydroperoxide reductase subunit C/ Thiol specific antioxidant" evidence="1">
    <location>
        <begin position="37"/>
        <end position="139"/>
    </location>
</feature>
<dbReference type="Pfam" id="PF00578">
    <property type="entry name" value="AhpC-TSA"/>
    <property type="match status" value="1"/>
</dbReference>
<dbReference type="OrthoDB" id="9809746at2"/>
<dbReference type="InterPro" id="IPR000866">
    <property type="entry name" value="AhpC/TSA"/>
</dbReference>
<name>A0A291GD50_9RHOB</name>
<keyword evidence="3" id="KW-1185">Reference proteome</keyword>
<dbReference type="STRING" id="1758178.GCA_001550095_03683"/>
<protein>
    <submittedName>
        <fullName evidence="2">Alkyl hydroperoxide reductase</fullName>
    </submittedName>
</protein>
<gene>
    <name evidence="2" type="ORF">CEW89_11410</name>
</gene>
<dbReference type="GO" id="GO:0016209">
    <property type="term" value="F:antioxidant activity"/>
    <property type="evidence" value="ECO:0007669"/>
    <property type="project" value="InterPro"/>
</dbReference>
<proteinExistence type="predicted"/>
<sequence length="175" mass="19021">MTQSAGRLIPGTPAPALRFDTFRHGICDIAEGAPPGGTLVAFHRGSHCKWSRLQLKELDDRIGDFAIRGVRVFAIGCETQAETTALQEKMQLIRLPLGYGLDPKSLARDWGLHITRNSSEEGAPPIHIEPAQVWVKADGTIGLSTVQSGPSLWPDATNLVRAIDNTMKFPERGQG</sequence>
<dbReference type="AlphaFoldDB" id="A0A291GD50"/>
<dbReference type="RefSeq" id="WP_096805985.1">
    <property type="nucleotide sequence ID" value="NZ_CP022196.1"/>
</dbReference>
<dbReference type="InterPro" id="IPR036249">
    <property type="entry name" value="Thioredoxin-like_sf"/>
</dbReference>
<dbReference type="EMBL" id="CP022196">
    <property type="protein sequence ID" value="ATG48125.1"/>
    <property type="molecule type" value="Genomic_DNA"/>
</dbReference>
<dbReference type="GO" id="GO:0016491">
    <property type="term" value="F:oxidoreductase activity"/>
    <property type="evidence" value="ECO:0007669"/>
    <property type="project" value="InterPro"/>
</dbReference>
<dbReference type="Proteomes" id="UP000217935">
    <property type="component" value="Chromosome"/>
</dbReference>
<dbReference type="Gene3D" id="3.40.30.10">
    <property type="entry name" value="Glutaredoxin"/>
    <property type="match status" value="1"/>
</dbReference>
<reference evidence="2 3" key="1">
    <citation type="submission" date="2017-06" db="EMBL/GenBank/DDBJ databases">
        <title>Celeribacter sp. TSPH2 complete genome sequence.</title>
        <authorList>
            <person name="Woo J.-H."/>
            <person name="Kim H.-S."/>
        </authorList>
    </citation>
    <scope>NUCLEOTIDE SEQUENCE [LARGE SCALE GENOMIC DNA]</scope>
    <source>
        <strain evidence="2 3">TSPH2</strain>
    </source>
</reference>
<dbReference type="KEGG" id="ceh:CEW89_11410"/>
<evidence type="ECO:0000313" key="3">
    <source>
        <dbReference type="Proteomes" id="UP000217935"/>
    </source>
</evidence>
<accession>A0A291GD50</accession>